<dbReference type="PROSITE" id="PS50156">
    <property type="entry name" value="SSD"/>
    <property type="match status" value="1"/>
</dbReference>
<dbReference type="SUPFAM" id="SSF82866">
    <property type="entry name" value="Multidrug efflux transporter AcrB transmembrane domain"/>
    <property type="match status" value="2"/>
</dbReference>
<evidence type="ECO:0000256" key="5">
    <source>
        <dbReference type="ARBA" id="ARBA00023136"/>
    </source>
</evidence>
<dbReference type="InterPro" id="IPR004869">
    <property type="entry name" value="MMPL_dom"/>
</dbReference>
<dbReference type="InterPro" id="IPR000731">
    <property type="entry name" value="SSD"/>
</dbReference>
<gene>
    <name evidence="8" type="ORF">CQU01_19260</name>
</gene>
<evidence type="ECO:0000313" key="8">
    <source>
        <dbReference type="EMBL" id="GEN31688.1"/>
    </source>
</evidence>
<feature type="transmembrane region" description="Helical" evidence="6">
    <location>
        <begin position="569"/>
        <end position="590"/>
    </location>
</feature>
<dbReference type="AlphaFoldDB" id="A0A511V192"/>
<dbReference type="Gene3D" id="1.20.1640.10">
    <property type="entry name" value="Multidrug efflux transporter AcrB transmembrane domain"/>
    <property type="match status" value="2"/>
</dbReference>
<keyword evidence="2" id="KW-1003">Cell membrane</keyword>
<comment type="subcellular location">
    <subcellularLocation>
        <location evidence="1">Cell membrane</location>
        <topology evidence="1">Multi-pass membrane protein</topology>
    </subcellularLocation>
</comment>
<keyword evidence="9" id="KW-1185">Reference proteome</keyword>
<dbReference type="EMBL" id="BJXW01000021">
    <property type="protein sequence ID" value="GEN31688.1"/>
    <property type="molecule type" value="Genomic_DNA"/>
</dbReference>
<feature type="transmembrane region" description="Helical" evidence="6">
    <location>
        <begin position="174"/>
        <end position="192"/>
    </location>
</feature>
<keyword evidence="4 6" id="KW-1133">Transmembrane helix</keyword>
<feature type="transmembrane region" description="Helical" evidence="6">
    <location>
        <begin position="543"/>
        <end position="563"/>
    </location>
</feature>
<feature type="transmembrane region" description="Helical" evidence="6">
    <location>
        <begin position="611"/>
        <end position="634"/>
    </location>
</feature>
<dbReference type="GO" id="GO:0005886">
    <property type="term" value="C:plasma membrane"/>
    <property type="evidence" value="ECO:0007669"/>
    <property type="project" value="UniProtKB-SubCell"/>
</dbReference>
<name>A0A511V192_9BACI</name>
<protein>
    <recommendedName>
        <fullName evidence="7">SSD domain-containing protein</fullName>
    </recommendedName>
</protein>
<accession>A0A511V192</accession>
<feature type="transmembrane region" description="Helical" evidence="6">
    <location>
        <begin position="199"/>
        <end position="219"/>
    </location>
</feature>
<feature type="transmembrane region" description="Helical" evidence="6">
    <location>
        <begin position="640"/>
        <end position="670"/>
    </location>
</feature>
<dbReference type="InterPro" id="IPR050545">
    <property type="entry name" value="Mycobact_MmpL"/>
</dbReference>
<evidence type="ECO:0000313" key="9">
    <source>
        <dbReference type="Proteomes" id="UP000321491"/>
    </source>
</evidence>
<dbReference type="OrthoDB" id="9782006at2"/>
<evidence type="ECO:0000256" key="6">
    <source>
        <dbReference type="SAM" id="Phobius"/>
    </source>
</evidence>
<feature type="transmembrane region" description="Helical" evidence="6">
    <location>
        <begin position="349"/>
        <end position="369"/>
    </location>
</feature>
<feature type="transmembrane region" description="Helical" evidence="6">
    <location>
        <begin position="16"/>
        <end position="35"/>
    </location>
</feature>
<dbReference type="Proteomes" id="UP000321491">
    <property type="component" value="Unassembled WGS sequence"/>
</dbReference>
<evidence type="ECO:0000256" key="1">
    <source>
        <dbReference type="ARBA" id="ARBA00004651"/>
    </source>
</evidence>
<proteinExistence type="predicted"/>
<keyword evidence="5 6" id="KW-0472">Membrane</keyword>
<feature type="transmembrane region" description="Helical" evidence="6">
    <location>
        <begin position="270"/>
        <end position="291"/>
    </location>
</feature>
<dbReference type="PANTHER" id="PTHR33406">
    <property type="entry name" value="MEMBRANE PROTEIN MJ1562-RELATED"/>
    <property type="match status" value="1"/>
</dbReference>
<dbReference type="PANTHER" id="PTHR33406:SF13">
    <property type="entry name" value="MEMBRANE PROTEIN YDFJ"/>
    <property type="match status" value="1"/>
</dbReference>
<comment type="caution">
    <text evidence="8">The sequence shown here is derived from an EMBL/GenBank/DDBJ whole genome shotgun (WGS) entry which is preliminary data.</text>
</comment>
<evidence type="ECO:0000256" key="4">
    <source>
        <dbReference type="ARBA" id="ARBA00022989"/>
    </source>
</evidence>
<feature type="transmembrane region" description="Helical" evidence="6">
    <location>
        <begin position="518"/>
        <end position="536"/>
    </location>
</feature>
<feature type="transmembrane region" description="Helical" evidence="6">
    <location>
        <begin position="303"/>
        <end position="329"/>
    </location>
</feature>
<dbReference type="Pfam" id="PF03176">
    <property type="entry name" value="MMPL"/>
    <property type="match status" value="2"/>
</dbReference>
<keyword evidence="3 6" id="KW-0812">Transmembrane</keyword>
<organism evidence="8 9">
    <name type="scientific">Cerasibacillus quisquiliarum</name>
    <dbReference type="NCBI Taxonomy" id="227865"/>
    <lineage>
        <taxon>Bacteria</taxon>
        <taxon>Bacillati</taxon>
        <taxon>Bacillota</taxon>
        <taxon>Bacilli</taxon>
        <taxon>Bacillales</taxon>
        <taxon>Bacillaceae</taxon>
        <taxon>Cerasibacillus</taxon>
    </lineage>
</organism>
<evidence type="ECO:0000259" key="7">
    <source>
        <dbReference type="PROSITE" id="PS50156"/>
    </source>
</evidence>
<feature type="transmembrane region" description="Helical" evidence="6">
    <location>
        <begin position="225"/>
        <end position="249"/>
    </location>
</feature>
<evidence type="ECO:0000256" key="3">
    <source>
        <dbReference type="ARBA" id="ARBA00022692"/>
    </source>
</evidence>
<feature type="domain" description="SSD" evidence="7">
    <location>
        <begin position="201"/>
        <end position="324"/>
    </location>
</feature>
<sequence>MAVIDLTTRILKYKKSIVIVFIVFALVSVVVQFGVSVNYSMFDYLPKNAPSTIAIDVMEEEFAWDVDNTRVMIKDVSIQEALKYKESIEAIDGVSKLTWLDDAMDIKIPIEMMDTDLVETYYKDGHALFTFHVDEGKEVEATDAIYDVIGEKNAMAGDALNTAISQKATGQETFNAAAILVPIIIIILLLSTRSWIEPVFFLMAIGISVLINMGTNIFIGEISFISQAVAPILQLAVSLDYAIFLLHSFDDYRKRLESPEKAMQLAMKRSFPAIAASASTTFFGFMALTLMDFEIGADLGLNLVKGILLSFLSVMIFLPALTLMFYRYIDKTQHRQWLPSKYKMGKHIIKLRLPVLLMIAILVVPAFLAQSKTNFIYGMGELPEDTRAGKDVVEIEEAFGKFTPIVLLVPTGDLAREAELVDELSNLKQVKSTISYTNMIGATIPPEYLDNSVKEQFFSEHYSRLILNTTTDAEGKEAFALVEDVQSMTEKFYEDDYHATGESVTLYDMKKIVEKDNVLVNGLTVVMIALVLLMTFRSLSIPIVLILTIQTSVWINLAVPYFTDDPLVYIGYLIISIVQLAATVDYAILFTEDYTNNRKEMSAKAAIIKTINEKIFSIGVSASILSSVGFILWLTSTDPIISSIGLLLGRGTLLAFLLVILFLPALLVIFDRLIEKTTRKANFYKGK</sequence>
<reference evidence="8 9" key="1">
    <citation type="submission" date="2019-07" db="EMBL/GenBank/DDBJ databases">
        <title>Whole genome shotgun sequence of Cerasibacillus quisquiliarum NBRC 102429.</title>
        <authorList>
            <person name="Hosoyama A."/>
            <person name="Uohara A."/>
            <person name="Ohji S."/>
            <person name="Ichikawa N."/>
        </authorList>
    </citation>
    <scope>NUCLEOTIDE SEQUENCE [LARGE SCALE GENOMIC DNA]</scope>
    <source>
        <strain evidence="8 9">NBRC 102429</strain>
    </source>
</reference>
<evidence type="ECO:0000256" key="2">
    <source>
        <dbReference type="ARBA" id="ARBA00022475"/>
    </source>
</evidence>